<gene>
    <name evidence="1" type="ORF">UFOPK3331_00589</name>
</gene>
<dbReference type="EMBL" id="CAESAL010000014">
    <property type="protein sequence ID" value="CAB4336070.1"/>
    <property type="molecule type" value="Genomic_DNA"/>
</dbReference>
<accession>A0A6J5Z6K6</accession>
<name>A0A6J5Z6K6_9ZZZZ</name>
<sequence length="93" mass="10570">MNAHVGQEDLIEFRFTGHLVERANIDTGGMHIQNEIAQTLVLWNIWIRSSQKHPVVRCVRQRRPHLLTVDDPFIPIADCATRNAGNIGTVGRF</sequence>
<reference evidence="1" key="1">
    <citation type="submission" date="2020-05" db="EMBL/GenBank/DDBJ databases">
        <authorList>
            <person name="Chiriac C."/>
            <person name="Salcher M."/>
            <person name="Ghai R."/>
            <person name="Kavagutti S V."/>
        </authorList>
    </citation>
    <scope>NUCLEOTIDE SEQUENCE</scope>
</reference>
<dbReference type="AlphaFoldDB" id="A0A6J5Z6K6"/>
<proteinExistence type="predicted"/>
<organism evidence="1">
    <name type="scientific">freshwater metagenome</name>
    <dbReference type="NCBI Taxonomy" id="449393"/>
    <lineage>
        <taxon>unclassified sequences</taxon>
        <taxon>metagenomes</taxon>
        <taxon>ecological metagenomes</taxon>
    </lineage>
</organism>
<evidence type="ECO:0000313" key="1">
    <source>
        <dbReference type="EMBL" id="CAB4336070.1"/>
    </source>
</evidence>
<protein>
    <submittedName>
        <fullName evidence="1">Unannotated protein</fullName>
    </submittedName>
</protein>